<reference evidence="1 2" key="1">
    <citation type="submission" date="2024-02" db="EMBL/GenBank/DDBJ databases">
        <title>De novo assembly and annotation of 12 fungi associated with fruit tree decline syndrome in Ontario, Canada.</title>
        <authorList>
            <person name="Sulman M."/>
            <person name="Ellouze W."/>
            <person name="Ilyukhin E."/>
        </authorList>
    </citation>
    <scope>NUCLEOTIDE SEQUENCE [LARGE SCALE GENOMIC DNA]</scope>
    <source>
        <strain evidence="1 2">M11/M66-122</strain>
    </source>
</reference>
<protein>
    <submittedName>
        <fullName evidence="1">Uncharacterized protein</fullName>
    </submittedName>
</protein>
<organism evidence="1 2">
    <name type="scientific">Diatrype stigma</name>
    <dbReference type="NCBI Taxonomy" id="117547"/>
    <lineage>
        <taxon>Eukaryota</taxon>
        <taxon>Fungi</taxon>
        <taxon>Dikarya</taxon>
        <taxon>Ascomycota</taxon>
        <taxon>Pezizomycotina</taxon>
        <taxon>Sordariomycetes</taxon>
        <taxon>Xylariomycetidae</taxon>
        <taxon>Xylariales</taxon>
        <taxon>Diatrypaceae</taxon>
        <taxon>Diatrype</taxon>
    </lineage>
</organism>
<gene>
    <name evidence="1" type="ORF">SLS62_003351</name>
</gene>
<keyword evidence="2" id="KW-1185">Reference proteome</keyword>
<dbReference type="EMBL" id="JAKJXP020000019">
    <property type="protein sequence ID" value="KAK7754569.1"/>
    <property type="molecule type" value="Genomic_DNA"/>
</dbReference>
<proteinExistence type="predicted"/>
<evidence type="ECO:0000313" key="1">
    <source>
        <dbReference type="EMBL" id="KAK7754569.1"/>
    </source>
</evidence>
<evidence type="ECO:0000313" key="2">
    <source>
        <dbReference type="Proteomes" id="UP001320420"/>
    </source>
</evidence>
<comment type="caution">
    <text evidence="1">The sequence shown here is derived from an EMBL/GenBank/DDBJ whole genome shotgun (WGS) entry which is preliminary data.</text>
</comment>
<sequence length="265" mass="30347">MAYLPPATGGQGTKRFLSCTTSTARLNIRRALFPHQRVLSIPRLCRAACSISVLDTKLYKNEPILEEYCPVITLEDSKGRWAGLLRVMDDNTDIEAQQTVEIVAISQGSSSRIEAALAYEETVDRLACYRFGDINSDHCHFALTRSSRHKKETCQDGNDTPEGSHDHGVVRVEGNYEEKMKSKCYERMEKEVNRVDQGPFFLKGIDCESYQDDVLPKDWRNENYEFYNVLWIERRDGFVERMAAGRVPKDIWEQNQGAPEKIRLG</sequence>
<dbReference type="Proteomes" id="UP001320420">
    <property type="component" value="Unassembled WGS sequence"/>
</dbReference>
<name>A0AAN9USH0_9PEZI</name>
<accession>A0AAN9USH0</accession>
<dbReference type="AlphaFoldDB" id="A0AAN9USH0"/>